<dbReference type="AlphaFoldDB" id="A0A1D8TLB1"/>
<feature type="domain" description="Nif11" evidence="1">
    <location>
        <begin position="1"/>
        <end position="48"/>
    </location>
</feature>
<evidence type="ECO:0000313" key="2">
    <source>
        <dbReference type="EMBL" id="AOW98427.1"/>
    </source>
</evidence>
<dbReference type="RefSeq" id="WP_070390934.1">
    <property type="nucleotide sequence ID" value="NZ_CP017599.1"/>
</dbReference>
<sequence>MSLENVKAFYERLGTDQAFRAQIQGVNSKDECRQIVQSAGYDFTQEELEDYTGQLLESSAAEDGLRDLDQQELEAVFGGATTGMGIKQPIFQPMYGVVFWPPKDWWPQPMYGVVIDDTL</sequence>
<gene>
    <name evidence="2" type="ORF">BJP34_02275</name>
</gene>
<evidence type="ECO:0000313" key="3">
    <source>
        <dbReference type="Proteomes" id="UP000177870"/>
    </source>
</evidence>
<dbReference type="OrthoDB" id="468284at2"/>
<reference evidence="3" key="1">
    <citation type="submission" date="2016-10" db="EMBL/GenBank/DDBJ databases">
        <title>Comparative genomics uncovers the prolific and rare metabolic potential of the cyanobacterial genus Moorea.</title>
        <authorList>
            <person name="Leao T."/>
            <person name="Castelao G."/>
            <person name="Korobeynikov A."/>
            <person name="Monroe E.A."/>
            <person name="Podell S."/>
            <person name="Glukhov E."/>
            <person name="Allen E."/>
            <person name="Gerwick W.H."/>
            <person name="Gerwick L."/>
        </authorList>
    </citation>
    <scope>NUCLEOTIDE SEQUENCE [LARGE SCALE GENOMIC DNA]</scope>
    <source>
        <strain evidence="3">PAL-8-15-08-1</strain>
    </source>
</reference>
<dbReference type="InterPro" id="IPR012903">
    <property type="entry name" value="Nif11"/>
</dbReference>
<evidence type="ECO:0000259" key="1">
    <source>
        <dbReference type="Pfam" id="PF07862"/>
    </source>
</evidence>
<organism evidence="2 3">
    <name type="scientific">Moorena producens PAL-8-15-08-1</name>
    <dbReference type="NCBI Taxonomy" id="1458985"/>
    <lineage>
        <taxon>Bacteria</taxon>
        <taxon>Bacillati</taxon>
        <taxon>Cyanobacteriota</taxon>
        <taxon>Cyanophyceae</taxon>
        <taxon>Coleofasciculales</taxon>
        <taxon>Coleofasciculaceae</taxon>
        <taxon>Moorena</taxon>
    </lineage>
</organism>
<dbReference type="EMBL" id="CP017599">
    <property type="protein sequence ID" value="AOW98427.1"/>
    <property type="molecule type" value="Genomic_DNA"/>
</dbReference>
<dbReference type="Pfam" id="PF07862">
    <property type="entry name" value="Nif11"/>
    <property type="match status" value="1"/>
</dbReference>
<dbReference type="Proteomes" id="UP000177870">
    <property type="component" value="Chromosome"/>
</dbReference>
<protein>
    <submittedName>
        <fullName evidence="2">Nif11-like leader peptide family natural product</fullName>
    </submittedName>
</protein>
<name>A0A1D8TLB1_9CYAN</name>
<dbReference type="NCBIfam" id="TIGR03798">
    <property type="entry name" value="leader_Nif11"/>
    <property type="match status" value="1"/>
</dbReference>
<dbReference type="InterPro" id="IPR022516">
    <property type="entry name" value="CHP03798_Ocin"/>
</dbReference>
<proteinExistence type="predicted"/>
<dbReference type="KEGG" id="mpro:BJP34_02275"/>
<accession>A0A1D8TLB1</accession>